<dbReference type="RefSeq" id="WP_169070924.1">
    <property type="nucleotide sequence ID" value="NZ_JAZKUC010000001.1"/>
</dbReference>
<sequence length="229" mass="24795">MDSTFSAVRKKSKAIAVAVALLSLVTLNLLTLTNDSVHAKAYGFLESIARATVGVGVLQNSPTEVARRAVAATRELRSQNEHLVSRNQELLSENDRVVLQKKNLAHRTLILVEAVNTLIAHTSALQAEMIKATAWAQWYENRHEEMRRVAHDILGRATARLSRGAVRSASTLSGKAIPVVGAAIAVGASGLDLIDTCKIMKDMNHLAKSMELPEEEGLSSVCRVALPAW</sequence>
<evidence type="ECO:0000313" key="2">
    <source>
        <dbReference type="Proteomes" id="UP000886469"/>
    </source>
</evidence>
<name>A0ABX1TBA9_9PROT</name>
<organism evidence="1 2">
    <name type="scientific">Candidatus Accumulibacter contiguus</name>
    <dbReference type="NCBI Taxonomy" id="2954381"/>
    <lineage>
        <taxon>Bacteria</taxon>
        <taxon>Pseudomonadati</taxon>
        <taxon>Pseudomonadota</taxon>
        <taxon>Betaproteobacteria</taxon>
        <taxon>Candidatus Accumulibacter</taxon>
    </lineage>
</organism>
<dbReference type="Proteomes" id="UP000886469">
    <property type="component" value="Unassembled WGS sequence"/>
</dbReference>
<keyword evidence="2" id="KW-1185">Reference proteome</keyword>
<reference evidence="1" key="1">
    <citation type="submission" date="2019-03" db="EMBL/GenBank/DDBJ databases">
        <title>Metabolic reconstructions from genomes of highly enriched 'Candidatus Accumulibacter' and 'Candidatus Competibacter' bioreactor populations.</title>
        <authorList>
            <person name="Annavajhala M.K."/>
            <person name="Welles L."/>
            <person name="Abbas B."/>
            <person name="Sorokin D."/>
            <person name="Park H."/>
            <person name="Van Loosdrecht M."/>
            <person name="Chandran K."/>
        </authorList>
    </citation>
    <scope>NUCLEOTIDE SEQUENCE</scope>
    <source>
        <strain evidence="1">SBR_L</strain>
    </source>
</reference>
<dbReference type="EMBL" id="SPMX01000041">
    <property type="protein sequence ID" value="NMQ06373.1"/>
    <property type="molecule type" value="Genomic_DNA"/>
</dbReference>
<evidence type="ECO:0008006" key="3">
    <source>
        <dbReference type="Google" id="ProtNLM"/>
    </source>
</evidence>
<accession>A0ABX1TBA9</accession>
<protein>
    <recommendedName>
        <fullName evidence="3">Methyl-accepting chemotaxis protein</fullName>
    </recommendedName>
</protein>
<evidence type="ECO:0000313" key="1">
    <source>
        <dbReference type="EMBL" id="NMQ06373.1"/>
    </source>
</evidence>
<gene>
    <name evidence="1" type="ORF">E4Q08_14510</name>
</gene>
<comment type="caution">
    <text evidence="1">The sequence shown here is derived from an EMBL/GenBank/DDBJ whole genome shotgun (WGS) entry which is preliminary data.</text>
</comment>
<proteinExistence type="predicted"/>